<accession>A0ABY4GDA4</accession>
<protein>
    <submittedName>
        <fullName evidence="1">ParA family protein</fullName>
    </submittedName>
</protein>
<keyword evidence="2" id="KW-1185">Reference proteome</keyword>
<organism evidence="1 2">
    <name type="scientific">Hymenobacter volaticus</name>
    <dbReference type="NCBI Taxonomy" id="2932254"/>
    <lineage>
        <taxon>Bacteria</taxon>
        <taxon>Pseudomonadati</taxon>
        <taxon>Bacteroidota</taxon>
        <taxon>Cytophagia</taxon>
        <taxon>Cytophagales</taxon>
        <taxon>Hymenobacteraceae</taxon>
        <taxon>Hymenobacter</taxon>
    </lineage>
</organism>
<dbReference type="InterPro" id="IPR050678">
    <property type="entry name" value="DNA_Partitioning_ATPase"/>
</dbReference>
<dbReference type="PANTHER" id="PTHR13696:SF52">
    <property type="entry name" value="PARA FAMILY PROTEIN CT_582"/>
    <property type="match status" value="1"/>
</dbReference>
<dbReference type="Pfam" id="PF09140">
    <property type="entry name" value="MipZ"/>
    <property type="match status" value="1"/>
</dbReference>
<dbReference type="InterPro" id="IPR027417">
    <property type="entry name" value="P-loop_NTPase"/>
</dbReference>
<reference evidence="1" key="1">
    <citation type="submission" date="2022-04" db="EMBL/GenBank/DDBJ databases">
        <title>Hymenobacter sp. isolated from the air.</title>
        <authorList>
            <person name="Won M."/>
            <person name="Lee C.-M."/>
            <person name="Woen H.-Y."/>
            <person name="Kwon S.-W."/>
        </authorList>
    </citation>
    <scope>NUCLEOTIDE SEQUENCE</scope>
    <source>
        <strain evidence="1">5420S-77</strain>
        <plasmid evidence="1">unnamed2</plasmid>
    </source>
</reference>
<evidence type="ECO:0000313" key="2">
    <source>
        <dbReference type="Proteomes" id="UP000830401"/>
    </source>
</evidence>
<dbReference type="RefSeq" id="WP_245126289.1">
    <property type="nucleotide sequence ID" value="NZ_CP095063.1"/>
</dbReference>
<dbReference type="EMBL" id="CP095063">
    <property type="protein sequence ID" value="UOQ68765.1"/>
    <property type="molecule type" value="Genomic_DNA"/>
</dbReference>
<dbReference type="InterPro" id="IPR015223">
    <property type="entry name" value="MipZ"/>
</dbReference>
<gene>
    <name evidence="1" type="ORF">MUN86_25105</name>
</gene>
<keyword evidence="1" id="KW-0614">Plasmid</keyword>
<name>A0ABY4GDA4_9BACT</name>
<geneLocation type="plasmid" evidence="1 2">
    <name>unnamed2</name>
</geneLocation>
<dbReference type="CDD" id="cd02042">
    <property type="entry name" value="ParAB_family"/>
    <property type="match status" value="1"/>
</dbReference>
<dbReference type="PANTHER" id="PTHR13696">
    <property type="entry name" value="P-LOOP CONTAINING NUCLEOSIDE TRIPHOSPHATE HYDROLASE"/>
    <property type="match status" value="1"/>
</dbReference>
<evidence type="ECO:0000313" key="1">
    <source>
        <dbReference type="EMBL" id="UOQ68765.1"/>
    </source>
</evidence>
<dbReference type="Gene3D" id="3.40.50.300">
    <property type="entry name" value="P-loop containing nucleotide triphosphate hydrolases"/>
    <property type="match status" value="1"/>
</dbReference>
<proteinExistence type="predicted"/>
<dbReference type="SUPFAM" id="SSF52540">
    <property type="entry name" value="P-loop containing nucleoside triphosphate hydrolases"/>
    <property type="match status" value="1"/>
</dbReference>
<dbReference type="Proteomes" id="UP000830401">
    <property type="component" value="Plasmid unnamed2"/>
</dbReference>
<sequence>MNQPNIIAFANQKGGAGKSTITTHLASALCYLYGYKVAVMDCDHPQHSLHAYRIDEQTRVQNEEGFRQRLLKQGRRPYPVYISSVQESTSSITALFEQDYDFILIDTPGTVNVIGLPDLLRLIDYIFLPVEPDKGSIASTMAFMGLLPAFTQQSDPDSNLVGYYAFWNKYLKAERKTIYDKTEELFQENGLPMLQSRVENLITYKENRSTMFPLPEKELNRLGMGQLFMEVLSLVLGPGAVTPSGLTINFSASENAVDSAPDSSVN</sequence>